<dbReference type="Pfam" id="PF09224">
    <property type="entry name" value="DUF1961"/>
    <property type="match status" value="1"/>
</dbReference>
<organism evidence="1 2">
    <name type="scientific">Paenibacillus lentus</name>
    <dbReference type="NCBI Taxonomy" id="1338368"/>
    <lineage>
        <taxon>Bacteria</taxon>
        <taxon>Bacillati</taxon>
        <taxon>Bacillota</taxon>
        <taxon>Bacilli</taxon>
        <taxon>Bacillales</taxon>
        <taxon>Paenibacillaceae</taxon>
        <taxon>Paenibacillus</taxon>
    </lineage>
</organism>
<accession>A0A3S8RTQ8</accession>
<reference evidence="1 2" key="1">
    <citation type="submission" date="2018-11" db="EMBL/GenBank/DDBJ databases">
        <title>Genome sequencing of Paenibacillus lentus DSM25539(T).</title>
        <authorList>
            <person name="Kook J.-K."/>
            <person name="Park S.-N."/>
            <person name="Lim Y.K."/>
        </authorList>
    </citation>
    <scope>NUCLEOTIDE SEQUENCE [LARGE SCALE GENOMIC DNA]</scope>
    <source>
        <strain evidence="1 2">DSM 25539</strain>
    </source>
</reference>
<dbReference type="KEGG" id="plen:EIM92_09340"/>
<sequence length="239" mass="27032">MAEEVALVNTNRSGLIPQHWEQLYFNPLQSAEDVAEFRMEGEGAVTFPRGWMRLESTRSAAEGQRANLVFWCPEELPADIAISWRFRPIREPGLAILFFSARGTEGRDLFDSSLSRRTGEYEQYHHGEMNALHISYFRRMWAEERQFHTCNLRKSYGFHLVAQGADPLPGVHDAADFYHMLVLKKGSSITFAINDLQVLSWEDDGAAYGPLLAGGKLGFRQMAPLIAEYAELIVYGASP</sequence>
<evidence type="ECO:0000313" key="2">
    <source>
        <dbReference type="Proteomes" id="UP000273145"/>
    </source>
</evidence>
<proteinExistence type="predicted"/>
<dbReference type="AlphaFoldDB" id="A0A3S8RTQ8"/>
<dbReference type="SUPFAM" id="SSF49899">
    <property type="entry name" value="Concanavalin A-like lectins/glucanases"/>
    <property type="match status" value="1"/>
</dbReference>
<dbReference type="EMBL" id="CP034248">
    <property type="protein sequence ID" value="AZK46356.1"/>
    <property type="molecule type" value="Genomic_DNA"/>
</dbReference>
<keyword evidence="2" id="KW-1185">Reference proteome</keyword>
<name>A0A3S8RTQ8_9BACL</name>
<dbReference type="Gene3D" id="2.60.120.200">
    <property type="match status" value="1"/>
</dbReference>
<dbReference type="InterPro" id="IPR015305">
    <property type="entry name" value="DUF1961"/>
</dbReference>
<protein>
    <submittedName>
        <fullName evidence="1">DUF1961 family protein</fullName>
    </submittedName>
</protein>
<dbReference type="InterPro" id="IPR013320">
    <property type="entry name" value="ConA-like_dom_sf"/>
</dbReference>
<dbReference type="OrthoDB" id="7171052at2"/>
<dbReference type="Proteomes" id="UP000273145">
    <property type="component" value="Chromosome"/>
</dbReference>
<gene>
    <name evidence="1" type="ORF">EIM92_09340</name>
</gene>
<evidence type="ECO:0000313" key="1">
    <source>
        <dbReference type="EMBL" id="AZK46356.1"/>
    </source>
</evidence>